<dbReference type="Pfam" id="PF06150">
    <property type="entry name" value="ChaB"/>
    <property type="match status" value="1"/>
</dbReference>
<reference evidence="2" key="1">
    <citation type="submission" date="2016-10" db="EMBL/GenBank/DDBJ databases">
        <authorList>
            <person name="Varghese N."/>
            <person name="Submissions S."/>
        </authorList>
    </citation>
    <scope>NUCLEOTIDE SEQUENCE [LARGE SCALE GENOMIC DNA]</scope>
    <source>
        <strain evidence="2">CGMCC 1.10658</strain>
    </source>
</reference>
<accession>A0A1G8VD09</accession>
<dbReference type="AlphaFoldDB" id="A0A1G8VD09"/>
<protein>
    <submittedName>
        <fullName evidence="1">Cation transport regulator</fullName>
    </submittedName>
</protein>
<keyword evidence="2" id="KW-1185">Reference proteome</keyword>
<dbReference type="InterPro" id="IPR009317">
    <property type="entry name" value="ChaB"/>
</dbReference>
<dbReference type="EMBL" id="FNFH01000001">
    <property type="protein sequence ID" value="SDJ63747.1"/>
    <property type="molecule type" value="Genomic_DNA"/>
</dbReference>
<dbReference type="OrthoDB" id="73307at2"/>
<dbReference type="Gene3D" id="1.10.1740.70">
    <property type="entry name" value="ChaB"/>
    <property type="match status" value="1"/>
</dbReference>
<name>A0A1G8VD09_9GAMM</name>
<proteinExistence type="predicted"/>
<dbReference type="RefSeq" id="WP_091507600.1">
    <property type="nucleotide sequence ID" value="NZ_FNFH01000001.1"/>
</dbReference>
<gene>
    <name evidence="1" type="ORF">SAMN05216212_0507</name>
</gene>
<evidence type="ECO:0000313" key="2">
    <source>
        <dbReference type="Proteomes" id="UP000199305"/>
    </source>
</evidence>
<dbReference type="InterPro" id="IPR037205">
    <property type="entry name" value="ChaB_sf"/>
</dbReference>
<organism evidence="1 2">
    <name type="scientific">Microbulbifer yueqingensis</name>
    <dbReference type="NCBI Taxonomy" id="658219"/>
    <lineage>
        <taxon>Bacteria</taxon>
        <taxon>Pseudomonadati</taxon>
        <taxon>Pseudomonadota</taxon>
        <taxon>Gammaproteobacteria</taxon>
        <taxon>Cellvibrionales</taxon>
        <taxon>Microbulbiferaceae</taxon>
        <taxon>Microbulbifer</taxon>
    </lineage>
</organism>
<dbReference type="Proteomes" id="UP000199305">
    <property type="component" value="Unassembled WGS sequence"/>
</dbReference>
<evidence type="ECO:0000313" key="1">
    <source>
        <dbReference type="EMBL" id="SDJ63747.1"/>
    </source>
</evidence>
<sequence>MPYANPTELPDNVRNVLPMDAQEVYLEAFNSAWDKYEDPNDRRGATREEAAHAGAWAAVKAKYEEDDDGDWHPKH</sequence>
<dbReference type="SUPFAM" id="SSF140376">
    <property type="entry name" value="ChaB-like"/>
    <property type="match status" value="1"/>
</dbReference>